<evidence type="ECO:0000313" key="1">
    <source>
        <dbReference type="EMBL" id="PWR70155.1"/>
    </source>
</evidence>
<dbReference type="GO" id="GO:0004748">
    <property type="term" value="F:ribonucleoside-diphosphate reductase activity, thioredoxin disulfide as acceptor"/>
    <property type="evidence" value="ECO:0007669"/>
    <property type="project" value="TreeGrafter"/>
</dbReference>
<comment type="caution">
    <text evidence="1">The sequence shown here is derived from an EMBL/GenBank/DDBJ whole genome shotgun (WGS) entry which is preliminary data.</text>
</comment>
<dbReference type="OrthoDB" id="139164at2157"/>
<protein>
    <submittedName>
        <fullName evidence="1">Oxidoreductase</fullName>
    </submittedName>
</protein>
<dbReference type="Proteomes" id="UP000245657">
    <property type="component" value="Unassembled WGS sequence"/>
</dbReference>
<dbReference type="PANTHER" id="PTHR21075:SF0">
    <property type="entry name" value="ANAEROBIC RIBONUCLEOSIDE-TRIPHOSPHATE REDUCTASE"/>
    <property type="match status" value="1"/>
</dbReference>
<accession>A0A2V2MVC0</accession>
<dbReference type="AlphaFoldDB" id="A0A2V2MVC0"/>
<gene>
    <name evidence="1" type="ORF">DK846_15570</name>
</gene>
<name>A0A2V2MVC0_9EURY</name>
<dbReference type="Pfam" id="PF13597">
    <property type="entry name" value="NRDD"/>
    <property type="match status" value="1"/>
</dbReference>
<dbReference type="GeneID" id="97548313"/>
<sequence length="120" mass="13546">MIWSEQQRKIAAQYSSKDEVPVAERRYKCHSCHLIVDETPCPVCGEKNLEIMCPLDTCDCGHEISSTIEYCPLCGEPVCPECGSHDVVQISRVTGYLQDVSGWNAGKQQELKDRHRYSVV</sequence>
<organism evidence="1 2">
    <name type="scientific">Methanospirillum lacunae</name>
    <dbReference type="NCBI Taxonomy" id="668570"/>
    <lineage>
        <taxon>Archaea</taxon>
        <taxon>Methanobacteriati</taxon>
        <taxon>Methanobacteriota</taxon>
        <taxon>Stenosarchaea group</taxon>
        <taxon>Methanomicrobia</taxon>
        <taxon>Methanomicrobiales</taxon>
        <taxon>Methanospirillaceae</taxon>
        <taxon>Methanospirillum</taxon>
    </lineage>
</organism>
<keyword evidence="2" id="KW-1185">Reference proteome</keyword>
<proteinExistence type="predicted"/>
<dbReference type="Gene3D" id="3.20.70.20">
    <property type="match status" value="1"/>
</dbReference>
<dbReference type="InterPro" id="IPR012833">
    <property type="entry name" value="NrdD"/>
</dbReference>
<dbReference type="GO" id="GO:0006260">
    <property type="term" value="P:DNA replication"/>
    <property type="evidence" value="ECO:0007669"/>
    <property type="project" value="InterPro"/>
</dbReference>
<reference evidence="1 2" key="1">
    <citation type="submission" date="2018-05" db="EMBL/GenBank/DDBJ databases">
        <title>Draft genome of Methanospirillum lacunae Ki8-1.</title>
        <authorList>
            <person name="Dueholm M.S."/>
            <person name="Nielsen P.H."/>
            <person name="Bakmann L.F."/>
            <person name="Otzen D.E."/>
        </authorList>
    </citation>
    <scope>NUCLEOTIDE SEQUENCE [LARGE SCALE GENOMIC DNA]</scope>
    <source>
        <strain evidence="1 2">Ki8-1</strain>
    </source>
</reference>
<dbReference type="GO" id="GO:0031250">
    <property type="term" value="C:anaerobic ribonucleoside-triphosphate reductase complex"/>
    <property type="evidence" value="ECO:0007669"/>
    <property type="project" value="TreeGrafter"/>
</dbReference>
<dbReference type="SUPFAM" id="SSF51998">
    <property type="entry name" value="PFL-like glycyl radical enzymes"/>
    <property type="match status" value="1"/>
</dbReference>
<dbReference type="EMBL" id="QGMY01000016">
    <property type="protein sequence ID" value="PWR70155.1"/>
    <property type="molecule type" value="Genomic_DNA"/>
</dbReference>
<dbReference type="GO" id="GO:0009265">
    <property type="term" value="P:2'-deoxyribonucleotide biosynthetic process"/>
    <property type="evidence" value="ECO:0007669"/>
    <property type="project" value="TreeGrafter"/>
</dbReference>
<dbReference type="RefSeq" id="WP_109969917.1">
    <property type="nucleotide sequence ID" value="NZ_CP176093.1"/>
</dbReference>
<dbReference type="GO" id="GO:0008998">
    <property type="term" value="F:ribonucleoside-triphosphate reductase (thioredoxin) activity"/>
    <property type="evidence" value="ECO:0007669"/>
    <property type="project" value="InterPro"/>
</dbReference>
<dbReference type="PANTHER" id="PTHR21075">
    <property type="entry name" value="ANAEROBIC RIBONUCLEOSIDE-TRIPHOSPHATE REDUCTASE"/>
    <property type="match status" value="1"/>
</dbReference>
<evidence type="ECO:0000313" key="2">
    <source>
        <dbReference type="Proteomes" id="UP000245657"/>
    </source>
</evidence>